<keyword evidence="2" id="KW-0732">Signal</keyword>
<dbReference type="InterPro" id="IPR006143">
    <property type="entry name" value="RND_pump_MFP"/>
</dbReference>
<dbReference type="AlphaFoldDB" id="A0A425XYQ0"/>
<dbReference type="PANTHER" id="PTHR30469:SF33">
    <property type="entry name" value="SLR1207 PROTEIN"/>
    <property type="match status" value="1"/>
</dbReference>
<evidence type="ECO:0000259" key="3">
    <source>
        <dbReference type="Pfam" id="PF25954"/>
    </source>
</evidence>
<feature type="domain" description="YknX-like C-terminal permuted SH3-like" evidence="4">
    <location>
        <begin position="289"/>
        <end position="355"/>
    </location>
</feature>
<feature type="signal peptide" evidence="2">
    <location>
        <begin position="1"/>
        <end position="30"/>
    </location>
</feature>
<dbReference type="Gene3D" id="2.40.420.20">
    <property type="match status" value="1"/>
</dbReference>
<sequence length="358" mass="39541">MITHTNAITMKRIAFLILSVAIFSACNDRATDLNKDIAVQVSVKEVASKSIEKFISTTGTVNPVKTVDVKSEVAGKYHLQINPVTGRKFALGDFVKEGTEIIAFEDKEYENNIKIKSQELSLQISQQGFDKQQSLYEKGGVTLSDVKKAEIDLINAKYAYEDALYRLAKLKIKAPFSGTITSLNHYTEKTRVEAASPLFGIMDYSKLLMEINLAEKNIASVKTGQKVKIVNYTIPGDTLSGVLAQISPAINSETRSFKAVININNSKLLLRPGMFAKGEIIVAKADSSIVIPKDIILSKQNGNIVFVVNKGLAEERVVQFGLENPKEVQIVSGLEEKDRLVIKGFETLRNRSKIKIVK</sequence>
<protein>
    <submittedName>
        <fullName evidence="5">Efflux RND transporter periplasmic adaptor subunit</fullName>
    </submittedName>
</protein>
<reference evidence="5 6" key="1">
    <citation type="submission" date="2018-07" db="EMBL/GenBank/DDBJ databases">
        <title>Draft genome sequence of Ancylomarina sp. M1P.</title>
        <authorList>
            <person name="Yadav S."/>
            <person name="Villanueva L."/>
            <person name="Damste J.S.S."/>
        </authorList>
    </citation>
    <scope>NUCLEOTIDE SEQUENCE [LARGE SCALE GENOMIC DNA]</scope>
    <source>
        <strain evidence="5 6">M1P</strain>
    </source>
</reference>
<keyword evidence="6" id="KW-1185">Reference proteome</keyword>
<evidence type="ECO:0000259" key="4">
    <source>
        <dbReference type="Pfam" id="PF25989"/>
    </source>
</evidence>
<dbReference type="PANTHER" id="PTHR30469">
    <property type="entry name" value="MULTIDRUG RESISTANCE PROTEIN MDTA"/>
    <property type="match status" value="1"/>
</dbReference>
<name>A0A425XYQ0_9BACT</name>
<dbReference type="NCBIfam" id="TIGR01730">
    <property type="entry name" value="RND_mfp"/>
    <property type="match status" value="1"/>
</dbReference>
<dbReference type="Gene3D" id="2.40.30.170">
    <property type="match status" value="1"/>
</dbReference>
<dbReference type="Proteomes" id="UP000285794">
    <property type="component" value="Unassembled WGS sequence"/>
</dbReference>
<dbReference type="Pfam" id="PF25954">
    <property type="entry name" value="Beta-barrel_RND_2"/>
    <property type="match status" value="1"/>
</dbReference>
<evidence type="ECO:0000256" key="1">
    <source>
        <dbReference type="ARBA" id="ARBA00009477"/>
    </source>
</evidence>
<dbReference type="InterPro" id="IPR058637">
    <property type="entry name" value="YknX-like_C"/>
</dbReference>
<evidence type="ECO:0000256" key="2">
    <source>
        <dbReference type="SAM" id="SignalP"/>
    </source>
</evidence>
<feature type="chain" id="PRO_5019378117" evidence="2">
    <location>
        <begin position="31"/>
        <end position="358"/>
    </location>
</feature>
<dbReference type="FunFam" id="2.40.30.170:FF:000010">
    <property type="entry name" value="Efflux RND transporter periplasmic adaptor subunit"/>
    <property type="match status" value="1"/>
</dbReference>
<dbReference type="SUPFAM" id="SSF111369">
    <property type="entry name" value="HlyD-like secretion proteins"/>
    <property type="match status" value="1"/>
</dbReference>
<evidence type="ECO:0000313" key="6">
    <source>
        <dbReference type="Proteomes" id="UP000285794"/>
    </source>
</evidence>
<organism evidence="5 6">
    <name type="scientific">Ancylomarina euxinus</name>
    <dbReference type="NCBI Taxonomy" id="2283627"/>
    <lineage>
        <taxon>Bacteria</taxon>
        <taxon>Pseudomonadati</taxon>
        <taxon>Bacteroidota</taxon>
        <taxon>Bacteroidia</taxon>
        <taxon>Marinilabiliales</taxon>
        <taxon>Marinifilaceae</taxon>
        <taxon>Ancylomarina</taxon>
    </lineage>
</organism>
<dbReference type="Pfam" id="PF25989">
    <property type="entry name" value="YknX_C"/>
    <property type="match status" value="1"/>
</dbReference>
<dbReference type="GO" id="GO:0015562">
    <property type="term" value="F:efflux transmembrane transporter activity"/>
    <property type="evidence" value="ECO:0007669"/>
    <property type="project" value="TreeGrafter"/>
</dbReference>
<dbReference type="Gene3D" id="1.20.1600.10">
    <property type="entry name" value="Outer membrane efflux proteins (OEP)"/>
    <property type="match status" value="1"/>
</dbReference>
<comment type="caution">
    <text evidence="5">The sequence shown here is derived from an EMBL/GenBank/DDBJ whole genome shotgun (WGS) entry which is preliminary data.</text>
</comment>
<dbReference type="InterPro" id="IPR058792">
    <property type="entry name" value="Beta-barrel_RND_2"/>
</dbReference>
<gene>
    <name evidence="5" type="ORF">DWB61_12925</name>
</gene>
<evidence type="ECO:0000313" key="5">
    <source>
        <dbReference type="EMBL" id="RRG20247.1"/>
    </source>
</evidence>
<proteinExistence type="inferred from homology"/>
<dbReference type="EMBL" id="QQWG01000014">
    <property type="protein sequence ID" value="RRG20247.1"/>
    <property type="molecule type" value="Genomic_DNA"/>
</dbReference>
<dbReference type="GO" id="GO:1990281">
    <property type="term" value="C:efflux pump complex"/>
    <property type="evidence" value="ECO:0007669"/>
    <property type="project" value="TreeGrafter"/>
</dbReference>
<feature type="domain" description="CusB-like beta-barrel" evidence="3">
    <location>
        <begin position="210"/>
        <end position="279"/>
    </location>
</feature>
<accession>A0A425XYQ0</accession>
<comment type="similarity">
    <text evidence="1">Belongs to the membrane fusion protein (MFP) (TC 8.A.1) family.</text>
</comment>